<comment type="caution">
    <text evidence="2">The sequence shown here is derived from an EMBL/GenBank/DDBJ whole genome shotgun (WGS) entry which is preliminary data.</text>
</comment>
<gene>
    <name evidence="2" type="ORF">NQU54_22930</name>
</gene>
<dbReference type="RefSeq" id="WP_257632726.1">
    <property type="nucleotide sequence ID" value="NZ_JANIIC010000027.1"/>
</dbReference>
<evidence type="ECO:0000313" key="2">
    <source>
        <dbReference type="EMBL" id="MCQ8831848.1"/>
    </source>
</evidence>
<evidence type="ECO:0000256" key="1">
    <source>
        <dbReference type="SAM" id="MobiDB-lite"/>
    </source>
</evidence>
<dbReference type="Proteomes" id="UP001142400">
    <property type="component" value="Unassembled WGS sequence"/>
</dbReference>
<keyword evidence="3" id="KW-1185">Reference proteome</keyword>
<accession>A0A9X2LYI7</accession>
<name>A0A9X2LYI7_STRMQ</name>
<protein>
    <submittedName>
        <fullName evidence="2">Uncharacterized protein</fullName>
    </submittedName>
</protein>
<dbReference type="EMBL" id="JANIIC010000027">
    <property type="protein sequence ID" value="MCQ8831848.1"/>
    <property type="molecule type" value="Genomic_DNA"/>
</dbReference>
<reference evidence="2" key="1">
    <citation type="submission" date="2022-06" db="EMBL/GenBank/DDBJ databases">
        <title>WGS of actinobacteria.</title>
        <authorList>
            <person name="Thawai C."/>
        </authorList>
    </citation>
    <scope>NUCLEOTIDE SEQUENCE</scope>
    <source>
        <strain evidence="2">DSM 42010</strain>
    </source>
</reference>
<evidence type="ECO:0000313" key="3">
    <source>
        <dbReference type="Proteomes" id="UP001142400"/>
    </source>
</evidence>
<proteinExistence type="predicted"/>
<feature type="region of interest" description="Disordered" evidence="1">
    <location>
        <begin position="31"/>
        <end position="60"/>
    </location>
</feature>
<organism evidence="2 3">
    <name type="scientific">Streptomyces malaysiensis subsp. samsunensis</name>
    <dbReference type="NCBI Taxonomy" id="459658"/>
    <lineage>
        <taxon>Bacteria</taxon>
        <taxon>Bacillati</taxon>
        <taxon>Actinomycetota</taxon>
        <taxon>Actinomycetes</taxon>
        <taxon>Kitasatosporales</taxon>
        <taxon>Streptomycetaceae</taxon>
        <taxon>Streptomyces</taxon>
        <taxon>Streptomyces violaceusniger group</taxon>
    </lineage>
</organism>
<feature type="compositionally biased region" description="Basic and acidic residues" evidence="1">
    <location>
        <begin position="45"/>
        <end position="60"/>
    </location>
</feature>
<dbReference type="AlphaFoldDB" id="A0A9X2LYI7"/>
<sequence>MTNFSSILGHPDVTIADLETTRARCLQAVRNPAPGLEADPTSADFADRISDEIDRRQAAQ</sequence>